<dbReference type="AlphaFoldDB" id="A0A450TTK6"/>
<organism evidence="1">
    <name type="scientific">Candidatus Kentrum sp. FW</name>
    <dbReference type="NCBI Taxonomy" id="2126338"/>
    <lineage>
        <taxon>Bacteria</taxon>
        <taxon>Pseudomonadati</taxon>
        <taxon>Pseudomonadota</taxon>
        <taxon>Gammaproteobacteria</taxon>
        <taxon>Candidatus Kentrum</taxon>
    </lineage>
</organism>
<protein>
    <submittedName>
        <fullName evidence="1">Transposase</fullName>
    </submittedName>
</protein>
<name>A0A450TTK6_9GAMM</name>
<evidence type="ECO:0000313" key="1">
    <source>
        <dbReference type="EMBL" id="VFJ72004.1"/>
    </source>
</evidence>
<reference evidence="1" key="1">
    <citation type="submission" date="2019-02" db="EMBL/GenBank/DDBJ databases">
        <authorList>
            <person name="Gruber-Vodicka R. H."/>
            <person name="Seah K. B. B."/>
        </authorList>
    </citation>
    <scope>NUCLEOTIDE SEQUENCE</scope>
    <source>
        <strain evidence="1">BECK_BZ106</strain>
    </source>
</reference>
<gene>
    <name evidence="1" type="ORF">BECKFW1821B_GA0114236_12482</name>
</gene>
<dbReference type="EMBL" id="CAADFD010000248">
    <property type="protein sequence ID" value="VFJ72004.1"/>
    <property type="molecule type" value="Genomic_DNA"/>
</dbReference>
<sequence>MVELAWLWLRYQPDSQLSYWFHNRFGIGKRMRRVGIVALARKLLVALWRYLEVGVIPEGVVMQDSRR</sequence>
<proteinExistence type="predicted"/>
<accession>A0A450TTK6</accession>